<evidence type="ECO:0000256" key="2">
    <source>
        <dbReference type="ARBA" id="ARBA00022490"/>
    </source>
</evidence>
<keyword evidence="4" id="KW-0067">ATP-binding</keyword>
<organism evidence="7 8">
    <name type="scientific">Parelaphostrongylus tenuis</name>
    <name type="common">Meningeal worm</name>
    <dbReference type="NCBI Taxonomy" id="148309"/>
    <lineage>
        <taxon>Eukaryota</taxon>
        <taxon>Metazoa</taxon>
        <taxon>Ecdysozoa</taxon>
        <taxon>Nematoda</taxon>
        <taxon>Chromadorea</taxon>
        <taxon>Rhabditida</taxon>
        <taxon>Rhabditina</taxon>
        <taxon>Rhabditomorpha</taxon>
        <taxon>Strongyloidea</taxon>
        <taxon>Metastrongylidae</taxon>
        <taxon>Parelaphostrongylus</taxon>
    </lineage>
</organism>
<dbReference type="GO" id="GO:0005737">
    <property type="term" value="C:cytoplasm"/>
    <property type="evidence" value="ECO:0007669"/>
    <property type="project" value="UniProtKB-SubCell"/>
</dbReference>
<comment type="subcellular location">
    <subcellularLocation>
        <location evidence="1">Cytoplasm</location>
    </subcellularLocation>
</comment>
<evidence type="ECO:0000313" key="8">
    <source>
        <dbReference type="Proteomes" id="UP001196413"/>
    </source>
</evidence>
<name>A0AAD5QUM9_PARTN</name>
<protein>
    <recommendedName>
        <fullName evidence="6">AAA+ ATPase domain-containing protein</fullName>
    </recommendedName>
</protein>
<dbReference type="Gene3D" id="1.10.8.60">
    <property type="match status" value="2"/>
</dbReference>
<dbReference type="InterPro" id="IPR050168">
    <property type="entry name" value="AAA_ATPase_domain"/>
</dbReference>
<dbReference type="PROSITE" id="PS00674">
    <property type="entry name" value="AAA"/>
    <property type="match status" value="1"/>
</dbReference>
<dbReference type="InterPro" id="IPR027417">
    <property type="entry name" value="P-loop_NTPase"/>
</dbReference>
<keyword evidence="8" id="KW-1185">Reference proteome</keyword>
<proteinExistence type="inferred from homology"/>
<comment type="similarity">
    <text evidence="5">Belongs to the AAA ATPase family. AFG2 subfamily.</text>
</comment>
<dbReference type="Proteomes" id="UP001196413">
    <property type="component" value="Unassembled WGS sequence"/>
</dbReference>
<dbReference type="Gene3D" id="3.40.50.300">
    <property type="entry name" value="P-loop containing nucleotide triphosphate hydrolases"/>
    <property type="match status" value="2"/>
</dbReference>
<evidence type="ECO:0000256" key="3">
    <source>
        <dbReference type="ARBA" id="ARBA00022741"/>
    </source>
</evidence>
<dbReference type="GO" id="GO:0005524">
    <property type="term" value="F:ATP binding"/>
    <property type="evidence" value="ECO:0007669"/>
    <property type="project" value="UniProtKB-KW"/>
</dbReference>
<keyword evidence="2" id="KW-0963">Cytoplasm</keyword>
<dbReference type="InterPro" id="IPR003959">
    <property type="entry name" value="ATPase_AAA_core"/>
</dbReference>
<feature type="domain" description="AAA+ ATPase" evidence="6">
    <location>
        <begin position="492"/>
        <end position="629"/>
    </location>
</feature>
<comment type="caution">
    <text evidence="7">The sequence shown here is derived from an EMBL/GenBank/DDBJ whole genome shotgun (WGS) entry which is preliminary data.</text>
</comment>
<dbReference type="PANTHER" id="PTHR23077">
    <property type="entry name" value="AAA-FAMILY ATPASE"/>
    <property type="match status" value="1"/>
</dbReference>
<dbReference type="SUPFAM" id="SSF52540">
    <property type="entry name" value="P-loop containing nucleoside triphosphate hydrolases"/>
    <property type="match status" value="2"/>
</dbReference>
<evidence type="ECO:0000256" key="5">
    <source>
        <dbReference type="ARBA" id="ARBA00061477"/>
    </source>
</evidence>
<dbReference type="CDD" id="cd19511">
    <property type="entry name" value="RecA-like_CDC48_r2-like"/>
    <property type="match status" value="1"/>
</dbReference>
<dbReference type="GO" id="GO:0016887">
    <property type="term" value="F:ATP hydrolysis activity"/>
    <property type="evidence" value="ECO:0007669"/>
    <property type="project" value="InterPro"/>
</dbReference>
<dbReference type="FunFam" id="1.10.8.60:FF:000178">
    <property type="entry name" value="CDC48/VCP homolog, AAA superfamily"/>
    <property type="match status" value="1"/>
</dbReference>
<dbReference type="InterPro" id="IPR003593">
    <property type="entry name" value="AAA+_ATPase"/>
</dbReference>
<evidence type="ECO:0000259" key="6">
    <source>
        <dbReference type="SMART" id="SM00382"/>
    </source>
</evidence>
<dbReference type="AlphaFoldDB" id="A0AAD5QUM9"/>
<keyword evidence="3" id="KW-0547">Nucleotide-binding</keyword>
<dbReference type="InterPro" id="IPR041569">
    <property type="entry name" value="AAA_lid_3"/>
</dbReference>
<dbReference type="Pfam" id="PF17862">
    <property type="entry name" value="AAA_lid_3"/>
    <property type="match status" value="1"/>
</dbReference>
<evidence type="ECO:0000313" key="7">
    <source>
        <dbReference type="EMBL" id="KAJ1362082.1"/>
    </source>
</evidence>
<accession>A0AAD5QUM9</accession>
<evidence type="ECO:0000256" key="4">
    <source>
        <dbReference type="ARBA" id="ARBA00022840"/>
    </source>
</evidence>
<gene>
    <name evidence="7" type="ORF">KIN20_021499</name>
</gene>
<dbReference type="SMART" id="SM00382">
    <property type="entry name" value="AAA"/>
    <property type="match status" value="1"/>
</dbReference>
<dbReference type="PANTHER" id="PTHR23077:SF27">
    <property type="entry name" value="ATPASE FAMILY GENE 2 PROTEIN HOMOLOG A"/>
    <property type="match status" value="1"/>
</dbReference>
<evidence type="ECO:0000256" key="1">
    <source>
        <dbReference type="ARBA" id="ARBA00004496"/>
    </source>
</evidence>
<dbReference type="EMBL" id="JAHQIW010004366">
    <property type="protein sequence ID" value="KAJ1362082.1"/>
    <property type="molecule type" value="Genomic_DNA"/>
</dbReference>
<dbReference type="InterPro" id="IPR003960">
    <property type="entry name" value="ATPase_AAA_CS"/>
</dbReference>
<reference evidence="7" key="1">
    <citation type="submission" date="2021-06" db="EMBL/GenBank/DDBJ databases">
        <title>Parelaphostrongylus tenuis whole genome reference sequence.</title>
        <authorList>
            <person name="Garwood T.J."/>
            <person name="Larsen P.A."/>
            <person name="Fountain-Jones N.M."/>
            <person name="Garbe J.R."/>
            <person name="Macchietto M.G."/>
            <person name="Kania S.A."/>
            <person name="Gerhold R.W."/>
            <person name="Richards J.E."/>
            <person name="Wolf T.M."/>
        </authorList>
    </citation>
    <scope>NUCLEOTIDE SEQUENCE</scope>
    <source>
        <strain evidence="7">MNPRO001-30</strain>
        <tissue evidence="7">Meninges</tissue>
    </source>
</reference>
<dbReference type="FunFam" id="3.40.50.300:FF:000567">
    <property type="entry name" value="ATPase, AAA family protein"/>
    <property type="match status" value="1"/>
</dbReference>
<sequence length="720" mass="80341">MSSKKKTTTITSCEKCKCTMLVKDSERHVDLCRSPPDNWEISLVKPRCLMKGFAVHLEKREEYLPPDVGGWLRRHSVFVHPQTMEILEVTPRQPVRVVIPSSEYIGVIWPCKELGVLRVSLTEEGASREKLVSITPIWNPIHLQRISVSLGTFPHRVNDSLKDYVQMYLTNAYIQPGLVIPISYYGKVIHVIPDVPLDISVKNLSLEDGELESEPVVFLTADCTVSISISTTCEPTSPRDPLSALSSIGGMHTAKKTLLDFVLTPFLHEGTCCSLLMWGLPGSGKTLLLSTVAKVLGGSAYYFQSTEEFNEQYSLIPQRCIVILDWTAVDNEHKSYGKLIQLIDGNMCAGVVLSVRQADDLDLGIRVKFPVEVEIDVPVEMERLEILRSLTKAAVSDDVLAEMAKRTHGFTGGDLKSLVTLSQFIDAQNDIERLELSRRRVRPTGIRQFILEVPHVSWEDIGGCEELKLEIQQAVTWPQQHRESFERLGIEPPSGILLYGPPGCSKTLVARALASESRMNFLAVKGPELFSKWVGESEKAIRDLFSRARQVAPTIIFFDEIDAVGSSRGSEKSSGVSDRVLAQLLTELDGLEKHSDVLLLAATNRPDQLDTALLRPGRLDRAIYVGLPCSDTRRAIIKMRTKRMVLAADDIVERLIKRTEGYSGAEIVAVCRHAALLAMREDVATTTVRWSHFDEALASIVPRTDKKMLEIYEKFKRGAV</sequence>
<dbReference type="Pfam" id="PF00004">
    <property type="entry name" value="AAA"/>
    <property type="match status" value="1"/>
</dbReference>